<dbReference type="CDD" id="cd01109">
    <property type="entry name" value="HTH_YyaN"/>
    <property type="match status" value="1"/>
</dbReference>
<evidence type="ECO:0000256" key="1">
    <source>
        <dbReference type="ARBA" id="ARBA00023125"/>
    </source>
</evidence>
<dbReference type="RefSeq" id="WP_042542620.1">
    <property type="nucleotide sequence ID" value="NZ_JXSQ01000001.1"/>
</dbReference>
<dbReference type="InterPro" id="IPR047057">
    <property type="entry name" value="MerR_fam"/>
</dbReference>
<feature type="domain" description="HTH merR-type" evidence="2">
    <location>
        <begin position="10"/>
        <end position="79"/>
    </location>
</feature>
<sequence length="138" mass="15452">MDQTEAVDSGYSVAEMAKISGVSAHTLRYYERAGLIQRVTRTGGNRRSYGAGEIEWISFLLRLRSTGMSIATMRQYALLRAEGDGTLAARLALLRRHEEALAANIEQLRLNQGVLRTKISTYERQIAARDGNERTPHE</sequence>
<reference evidence="3 4" key="1">
    <citation type="submission" date="2015-01" db="EMBL/GenBank/DDBJ databases">
        <title>Draft genome sequence of Leucobacter komagatae strain VKM ST2845.</title>
        <authorList>
            <person name="Karlyshev A.V."/>
            <person name="Kudryashova E.B."/>
        </authorList>
    </citation>
    <scope>NUCLEOTIDE SEQUENCE [LARGE SCALE GENOMIC DNA]</scope>
    <source>
        <strain evidence="3 4">VKM ST2845</strain>
    </source>
</reference>
<dbReference type="SUPFAM" id="SSF46955">
    <property type="entry name" value="Putative DNA-binding domain"/>
    <property type="match status" value="1"/>
</dbReference>
<dbReference type="PANTHER" id="PTHR30204:SF98">
    <property type="entry name" value="HTH-TYPE TRANSCRIPTIONAL REGULATOR ADHR"/>
    <property type="match status" value="1"/>
</dbReference>
<proteinExistence type="predicted"/>
<name>A0A0D0ISA8_9MICO</name>
<protein>
    <recommendedName>
        <fullName evidence="2">HTH merR-type domain-containing protein</fullName>
    </recommendedName>
</protein>
<dbReference type="Gene3D" id="1.10.1660.10">
    <property type="match status" value="1"/>
</dbReference>
<dbReference type="PRINTS" id="PR00040">
    <property type="entry name" value="HTHMERR"/>
</dbReference>
<dbReference type="OrthoDB" id="9802039at2"/>
<dbReference type="Proteomes" id="UP000032120">
    <property type="component" value="Unassembled WGS sequence"/>
</dbReference>
<gene>
    <name evidence="3" type="ORF">SD72_01460</name>
</gene>
<keyword evidence="4" id="KW-1185">Reference proteome</keyword>
<comment type="caution">
    <text evidence="3">The sequence shown here is derived from an EMBL/GenBank/DDBJ whole genome shotgun (WGS) entry which is preliminary data.</text>
</comment>
<dbReference type="SMART" id="SM00422">
    <property type="entry name" value="HTH_MERR"/>
    <property type="match status" value="1"/>
</dbReference>
<dbReference type="PROSITE" id="PS50937">
    <property type="entry name" value="HTH_MERR_2"/>
    <property type="match status" value="1"/>
</dbReference>
<dbReference type="Pfam" id="PF13411">
    <property type="entry name" value="MerR_1"/>
    <property type="match status" value="1"/>
</dbReference>
<evidence type="ECO:0000313" key="3">
    <source>
        <dbReference type="EMBL" id="KIP53862.1"/>
    </source>
</evidence>
<dbReference type="EMBL" id="JXSQ01000001">
    <property type="protein sequence ID" value="KIP53862.1"/>
    <property type="molecule type" value="Genomic_DNA"/>
</dbReference>
<dbReference type="PANTHER" id="PTHR30204">
    <property type="entry name" value="REDOX-CYCLING DRUG-SENSING TRANSCRIPTIONAL ACTIVATOR SOXR"/>
    <property type="match status" value="1"/>
</dbReference>
<accession>A0A0D0ISA8</accession>
<dbReference type="InterPro" id="IPR009061">
    <property type="entry name" value="DNA-bd_dom_put_sf"/>
</dbReference>
<keyword evidence="1" id="KW-0238">DNA-binding</keyword>
<evidence type="ECO:0000313" key="4">
    <source>
        <dbReference type="Proteomes" id="UP000032120"/>
    </source>
</evidence>
<dbReference type="PROSITE" id="PS00552">
    <property type="entry name" value="HTH_MERR_1"/>
    <property type="match status" value="1"/>
</dbReference>
<organism evidence="3 4">
    <name type="scientific">Leucobacter komagatae</name>
    <dbReference type="NCBI Taxonomy" id="55969"/>
    <lineage>
        <taxon>Bacteria</taxon>
        <taxon>Bacillati</taxon>
        <taxon>Actinomycetota</taxon>
        <taxon>Actinomycetes</taxon>
        <taxon>Micrococcales</taxon>
        <taxon>Microbacteriaceae</taxon>
        <taxon>Leucobacter</taxon>
    </lineage>
</organism>
<dbReference type="GO" id="GO:0003677">
    <property type="term" value="F:DNA binding"/>
    <property type="evidence" value="ECO:0007669"/>
    <property type="project" value="UniProtKB-KW"/>
</dbReference>
<evidence type="ECO:0000259" key="2">
    <source>
        <dbReference type="PROSITE" id="PS50937"/>
    </source>
</evidence>
<dbReference type="InterPro" id="IPR000551">
    <property type="entry name" value="MerR-type_HTH_dom"/>
</dbReference>
<dbReference type="GO" id="GO:0003700">
    <property type="term" value="F:DNA-binding transcription factor activity"/>
    <property type="evidence" value="ECO:0007669"/>
    <property type="project" value="InterPro"/>
</dbReference>
<dbReference type="AlphaFoldDB" id="A0A0D0ISA8"/>